<gene>
    <name evidence="15" type="primary">ATPase8</name>
</gene>
<dbReference type="GO" id="GO:0015986">
    <property type="term" value="P:proton motive force-driven ATP synthesis"/>
    <property type="evidence" value="ECO:0007669"/>
    <property type="project" value="InterPro"/>
</dbReference>
<keyword evidence="10 13" id="KW-0496">Mitochondrion</keyword>
<evidence type="ECO:0000256" key="10">
    <source>
        <dbReference type="ARBA" id="ARBA00023128"/>
    </source>
</evidence>
<geneLocation type="mitochondrion" evidence="15"/>
<dbReference type="InterPro" id="IPR001421">
    <property type="entry name" value="ATP8_metazoa"/>
</dbReference>
<evidence type="ECO:0000256" key="8">
    <source>
        <dbReference type="ARBA" id="ARBA00022990"/>
    </source>
</evidence>
<evidence type="ECO:0000256" key="7">
    <source>
        <dbReference type="ARBA" id="ARBA00022989"/>
    </source>
</evidence>
<evidence type="ECO:0000256" key="4">
    <source>
        <dbReference type="ARBA" id="ARBA00022547"/>
    </source>
</evidence>
<evidence type="ECO:0000256" key="2">
    <source>
        <dbReference type="ARBA" id="ARBA00008892"/>
    </source>
</evidence>
<evidence type="ECO:0000256" key="11">
    <source>
        <dbReference type="ARBA" id="ARBA00023136"/>
    </source>
</evidence>
<evidence type="ECO:0000256" key="12">
    <source>
        <dbReference type="ARBA" id="ARBA00023310"/>
    </source>
</evidence>
<reference evidence="15" key="1">
    <citation type="submission" date="2001-03" db="EMBL/GenBank/DDBJ databases">
        <title>Mammal complete mitochondrial genome.</title>
        <authorList>
            <person name="Yasue H."/>
            <person name="Yamamoto Y."/>
            <person name="Hayashi T."/>
            <person name="Honma D."/>
            <person name="Nishibori N."/>
            <person name="Nishibori M."/>
            <person name="Wada Y."/>
        </authorList>
    </citation>
    <scope>NUCLEOTIDE SEQUENCE</scope>
    <source>
        <tissue evidence="15">Liver</tissue>
    </source>
</reference>
<name>B9ZUT8_DICTA</name>
<keyword evidence="4 13" id="KW-0138">CF(0)</keyword>
<keyword evidence="7 14" id="KW-1133">Transmembrane helix</keyword>
<keyword evidence="5 13" id="KW-0812">Transmembrane</keyword>
<comment type="similarity">
    <text evidence="2 13">Belongs to the ATPase protein 8 family.</text>
</comment>
<evidence type="ECO:0000256" key="5">
    <source>
        <dbReference type="ARBA" id="ARBA00022692"/>
    </source>
</evidence>
<dbReference type="InterPro" id="IPR039017">
    <property type="entry name" value="ATP8_mammal"/>
</dbReference>
<protein>
    <recommendedName>
        <fullName evidence="13">ATP synthase complex subunit 8</fullName>
    </recommendedName>
</protein>
<accession>B9ZUT8</accession>
<evidence type="ECO:0000256" key="14">
    <source>
        <dbReference type="SAM" id="Phobius"/>
    </source>
</evidence>
<evidence type="ECO:0000256" key="3">
    <source>
        <dbReference type="ARBA" id="ARBA00022448"/>
    </source>
</evidence>
<proteinExistence type="inferred from homology"/>
<keyword evidence="9 13" id="KW-0406">Ion transport</keyword>
<evidence type="ECO:0000256" key="9">
    <source>
        <dbReference type="ARBA" id="ARBA00023065"/>
    </source>
</evidence>
<evidence type="ECO:0000256" key="13">
    <source>
        <dbReference type="RuleBase" id="RU003661"/>
    </source>
</evidence>
<dbReference type="AlphaFoldDB" id="B9ZUT8"/>
<keyword evidence="11 14" id="KW-0472">Membrane</keyword>
<evidence type="ECO:0000256" key="1">
    <source>
        <dbReference type="ARBA" id="ARBA00004304"/>
    </source>
</evidence>
<keyword evidence="3 13" id="KW-0813">Transport</keyword>
<keyword evidence="8" id="KW-0007">Acetylation</keyword>
<dbReference type="PANTHER" id="PTHR13722:SF0">
    <property type="entry name" value="ATP SYNTHASE PROTEIN 8"/>
    <property type="match status" value="1"/>
</dbReference>
<dbReference type="EMBL" id="AP003427">
    <property type="protein sequence ID" value="BAH23384.1"/>
    <property type="molecule type" value="Genomic_DNA"/>
</dbReference>
<keyword evidence="12" id="KW-0066">ATP synthesis</keyword>
<dbReference type="Pfam" id="PF00895">
    <property type="entry name" value="ATP-synt_8"/>
    <property type="match status" value="1"/>
</dbReference>
<dbReference type="GO" id="GO:0015078">
    <property type="term" value="F:proton transmembrane transporter activity"/>
    <property type="evidence" value="ECO:0007669"/>
    <property type="project" value="InterPro"/>
</dbReference>
<evidence type="ECO:0000256" key="6">
    <source>
        <dbReference type="ARBA" id="ARBA00022781"/>
    </source>
</evidence>
<evidence type="ECO:0000313" key="15">
    <source>
        <dbReference type="EMBL" id="BAH23384.1"/>
    </source>
</evidence>
<comment type="subcellular location">
    <subcellularLocation>
        <location evidence="1 13">Mitochondrion membrane</location>
        <topology evidence="1 13">Single-pass membrane protein</topology>
    </subcellularLocation>
</comment>
<feature type="transmembrane region" description="Helical" evidence="14">
    <location>
        <begin position="6"/>
        <end position="26"/>
    </location>
</feature>
<dbReference type="GO" id="GO:0031966">
    <property type="term" value="C:mitochondrial membrane"/>
    <property type="evidence" value="ECO:0007669"/>
    <property type="project" value="UniProtKB-SubCell"/>
</dbReference>
<dbReference type="PANTHER" id="PTHR13722">
    <property type="entry name" value="ATP SYNTHASE PROTEIN 8"/>
    <property type="match status" value="1"/>
</dbReference>
<keyword evidence="6 13" id="KW-0375">Hydrogen ion transport</keyword>
<organism evidence="15">
    <name type="scientific">Dicotyles tajacu</name>
    <name type="common">Collared peccary</name>
    <name type="synonym">Pecari tajacu</name>
    <dbReference type="NCBI Taxonomy" id="9829"/>
    <lineage>
        <taxon>Eukaryota</taxon>
        <taxon>Metazoa</taxon>
        <taxon>Chordata</taxon>
        <taxon>Craniata</taxon>
        <taxon>Vertebrata</taxon>
        <taxon>Euteleostomi</taxon>
        <taxon>Mammalia</taxon>
        <taxon>Eutheria</taxon>
        <taxon>Laurasiatheria</taxon>
        <taxon>Artiodactyla</taxon>
        <taxon>Suina</taxon>
        <taxon>Tayassuidae</taxon>
        <taxon>Dicotyles</taxon>
    </lineage>
</organism>
<dbReference type="GO" id="GO:0045259">
    <property type="term" value="C:proton-transporting ATP synthase complex"/>
    <property type="evidence" value="ECO:0007669"/>
    <property type="project" value="UniProtKB-KW"/>
</dbReference>
<sequence length="67" mass="7838">MPQLDTSTWPITIMSMVLVLFIMFQLKTSSYTYPMSPELTNPKPKEQKAPWEMKWTKIYSPLSSPLQ</sequence>